<accession>A0ABM0GTB1</accession>
<dbReference type="PRINTS" id="PR00452">
    <property type="entry name" value="SH3DOMAIN"/>
</dbReference>
<protein>
    <submittedName>
        <fullName evidence="12">Rho guanine nucleotide exchange factor 7-like isoform X1</fullName>
    </submittedName>
</protein>
<dbReference type="Pfam" id="PF00018">
    <property type="entry name" value="SH3_1"/>
    <property type="match status" value="1"/>
</dbReference>
<dbReference type="Pfam" id="PF00169">
    <property type="entry name" value="PH"/>
    <property type="match status" value="1"/>
</dbReference>
<dbReference type="PANTHER" id="PTHR46026">
    <property type="entry name" value="RHO-TYPE GUANINE NUCLEOTIDE EXCHANGE FACTOR, ISOFORM F"/>
    <property type="match status" value="1"/>
</dbReference>
<comment type="subcellular location">
    <subcellularLocation>
        <location evidence="1">Cell projection</location>
        <location evidence="1">Lamellipodium</location>
    </subcellularLocation>
</comment>
<evidence type="ECO:0000259" key="10">
    <source>
        <dbReference type="PROSITE" id="PS50010"/>
    </source>
</evidence>
<keyword evidence="4" id="KW-0966">Cell projection</keyword>
<dbReference type="CDD" id="cd01225">
    <property type="entry name" value="PH_Cool_Pix"/>
    <property type="match status" value="1"/>
</dbReference>
<dbReference type="Pfam" id="PF00621">
    <property type="entry name" value="RhoGEF"/>
    <property type="match status" value="1"/>
</dbReference>
<dbReference type="SMART" id="SM00325">
    <property type="entry name" value="RhoGEF"/>
    <property type="match status" value="1"/>
</dbReference>
<feature type="region of interest" description="Disordered" evidence="7">
    <location>
        <begin position="401"/>
        <end position="438"/>
    </location>
</feature>
<dbReference type="Pfam" id="PF16614">
    <property type="entry name" value="RhoGEF67_u2"/>
    <property type="match status" value="1"/>
</dbReference>
<dbReference type="InterPro" id="IPR032409">
    <property type="entry name" value="GEF6/7_CC"/>
</dbReference>
<dbReference type="InterPro" id="IPR000219">
    <property type="entry name" value="DH_dom"/>
</dbReference>
<dbReference type="Gene3D" id="1.20.5.390">
    <property type="entry name" value="L1 transposable element, trimerization domain"/>
    <property type="match status" value="1"/>
</dbReference>
<dbReference type="SMART" id="SM00326">
    <property type="entry name" value="SH3"/>
    <property type="match status" value="1"/>
</dbReference>
<feature type="compositionally biased region" description="Basic and acidic residues" evidence="7">
    <location>
        <begin position="488"/>
        <end position="500"/>
    </location>
</feature>
<dbReference type="Gene3D" id="2.30.30.40">
    <property type="entry name" value="SH3 Domains"/>
    <property type="match status" value="1"/>
</dbReference>
<dbReference type="RefSeq" id="XP_002736899.1">
    <property type="nucleotide sequence ID" value="XM_002736853.2"/>
</dbReference>
<evidence type="ECO:0000256" key="5">
    <source>
        <dbReference type="PROSITE-ProRule" id="PRU00192"/>
    </source>
</evidence>
<dbReference type="Proteomes" id="UP000694865">
    <property type="component" value="Unplaced"/>
</dbReference>
<reference evidence="12" key="1">
    <citation type="submission" date="2025-08" db="UniProtKB">
        <authorList>
            <consortium name="RefSeq"/>
        </authorList>
    </citation>
    <scope>IDENTIFICATION</scope>
    <source>
        <tissue evidence="12">Testes</tissue>
    </source>
</reference>
<dbReference type="SUPFAM" id="SSF48065">
    <property type="entry name" value="DBL homology domain (DH-domain)"/>
    <property type="match status" value="1"/>
</dbReference>
<feature type="domain" description="DH" evidence="10">
    <location>
        <begin position="96"/>
        <end position="277"/>
    </location>
</feature>
<evidence type="ECO:0000259" key="8">
    <source>
        <dbReference type="PROSITE" id="PS50002"/>
    </source>
</evidence>
<evidence type="ECO:0000313" key="12">
    <source>
        <dbReference type="RefSeq" id="XP_002736899.1"/>
    </source>
</evidence>
<keyword evidence="11" id="KW-1185">Reference proteome</keyword>
<dbReference type="InterPro" id="IPR011993">
    <property type="entry name" value="PH-like_dom_sf"/>
</dbReference>
<dbReference type="SMART" id="SM00233">
    <property type="entry name" value="PH"/>
    <property type="match status" value="1"/>
</dbReference>
<feature type="region of interest" description="Disordered" evidence="7">
    <location>
        <begin position="70"/>
        <end position="89"/>
    </location>
</feature>
<dbReference type="Gene3D" id="1.20.900.10">
    <property type="entry name" value="Dbl homology (DH) domain"/>
    <property type="match status" value="1"/>
</dbReference>
<feature type="region of interest" description="Disordered" evidence="7">
    <location>
        <begin position="468"/>
        <end position="500"/>
    </location>
</feature>
<evidence type="ECO:0000256" key="1">
    <source>
        <dbReference type="ARBA" id="ARBA00004510"/>
    </source>
</evidence>
<feature type="compositionally biased region" description="Basic residues" evidence="7">
    <location>
        <begin position="473"/>
        <end position="487"/>
    </location>
</feature>
<evidence type="ECO:0000256" key="7">
    <source>
        <dbReference type="SAM" id="MobiDB-lite"/>
    </source>
</evidence>
<dbReference type="InterPro" id="IPR035899">
    <property type="entry name" value="DBL_dom_sf"/>
</dbReference>
<dbReference type="PANTHER" id="PTHR46026:SF1">
    <property type="entry name" value="RHO-TYPE GUANINE NUCLEOTIDE EXCHANGE FACTOR, ISOFORM F"/>
    <property type="match status" value="1"/>
</dbReference>
<dbReference type="InterPro" id="IPR046376">
    <property type="entry name" value="PH_Cool_Pix"/>
</dbReference>
<dbReference type="PROSITE" id="PS50002">
    <property type="entry name" value="SH3"/>
    <property type="match status" value="1"/>
</dbReference>
<evidence type="ECO:0000259" key="9">
    <source>
        <dbReference type="PROSITE" id="PS50003"/>
    </source>
</evidence>
<dbReference type="SUPFAM" id="SSF50729">
    <property type="entry name" value="PH domain-like"/>
    <property type="match status" value="1"/>
</dbReference>
<evidence type="ECO:0000256" key="6">
    <source>
        <dbReference type="SAM" id="Coils"/>
    </source>
</evidence>
<dbReference type="InterPro" id="IPR001452">
    <property type="entry name" value="SH3_domain"/>
</dbReference>
<feature type="domain" description="SH3" evidence="8">
    <location>
        <begin position="5"/>
        <end position="64"/>
    </location>
</feature>
<organism evidence="11 12">
    <name type="scientific">Saccoglossus kowalevskii</name>
    <name type="common">Acorn worm</name>
    <dbReference type="NCBI Taxonomy" id="10224"/>
    <lineage>
        <taxon>Eukaryota</taxon>
        <taxon>Metazoa</taxon>
        <taxon>Hemichordata</taxon>
        <taxon>Enteropneusta</taxon>
        <taxon>Harrimaniidae</taxon>
        <taxon>Saccoglossus</taxon>
    </lineage>
</organism>
<dbReference type="PROSITE" id="PS50010">
    <property type="entry name" value="DH_2"/>
    <property type="match status" value="1"/>
</dbReference>
<dbReference type="SUPFAM" id="SSF50044">
    <property type="entry name" value="SH3-domain"/>
    <property type="match status" value="1"/>
</dbReference>
<dbReference type="Gene3D" id="2.30.29.30">
    <property type="entry name" value="Pleckstrin-homology domain (PH domain)/Phosphotyrosine-binding domain (PTB)"/>
    <property type="match status" value="1"/>
</dbReference>
<dbReference type="InterPro" id="IPR001849">
    <property type="entry name" value="PH_domain"/>
</dbReference>
<dbReference type="Pfam" id="PF16523">
    <property type="entry name" value="betaPIX_CC"/>
    <property type="match status" value="1"/>
</dbReference>
<evidence type="ECO:0000313" key="11">
    <source>
        <dbReference type="Proteomes" id="UP000694865"/>
    </source>
</evidence>
<feature type="domain" description="PH" evidence="9">
    <location>
        <begin position="299"/>
        <end position="401"/>
    </location>
</feature>
<dbReference type="CDD" id="cd11877">
    <property type="entry name" value="SH3_PIX"/>
    <property type="match status" value="1"/>
</dbReference>
<feature type="compositionally biased region" description="Low complexity" evidence="7">
    <location>
        <begin position="410"/>
        <end position="432"/>
    </location>
</feature>
<feature type="compositionally biased region" description="Polar residues" evidence="7">
    <location>
        <begin position="70"/>
        <end position="86"/>
    </location>
</feature>
<dbReference type="GeneID" id="100371010"/>
<keyword evidence="2 5" id="KW-0728">SH3 domain</keyword>
<dbReference type="PROSITE" id="PS50003">
    <property type="entry name" value="PH_DOMAIN"/>
    <property type="match status" value="1"/>
</dbReference>
<feature type="coiled-coil region" evidence="6">
    <location>
        <begin position="567"/>
        <end position="594"/>
    </location>
</feature>
<sequence length="625" mass="71153">MASDNAPMYVRALFPFSGTNEDELLFMKGDVIQITQVVEGGWWEGTLNGKTGWFPSNYVKEIKLDSLSQARSPVQKSQSPTPFTLEQSRESKASKYHTQVIQNIVEFERQFTNELQTLLSKYLRPLESSNILTPMEYSILCSNLEEIYSFQQSLLREVEEFASGDRQQRVGACYMKGAPQLQTLYTAYCSNHPKTVTVINAEDLSEKLDKFMENQGAPSPGRMTLTASLSMPFRRLDKYPSILSELEKHTEEGHPDWQDVRAAIQIYRNIVTICLEVRKQKDMEHEILTGAIRQWEGEDISCLGDIVKMSQVTVIGEEKKERYLLLFPSVLVMLSVSPRMSGFVYQGKIPLSGIRVNLQEDTDEYYHAFEITGNFIEKILVQTNSPKEQKEWNEAIQKCIKSSPMQSQHSSGQVSQRSTSSTDSRSSASPTRHASLPEHLRPKTWSISCLRPSPPLRPTTVLMIKDEAQKSPKMARKMLHSGKRKQERVKVEEEPSRRNDAKSLHDDALILKVIEAYCTSATGKGHMSVHMVDEVPQVIIAEEEKIIVEETKGNQTIVEEKSLVDTVYALKDQVKELTEESKRLKRGLEDEVKARKKLETLIRKNKTLKSLFDPSVEVNLDDTHL</sequence>
<keyword evidence="6" id="KW-0175">Coiled coil</keyword>
<dbReference type="CDD" id="cd00160">
    <property type="entry name" value="RhoGEF"/>
    <property type="match status" value="1"/>
</dbReference>
<keyword evidence="3" id="KW-0344">Guanine-nucleotide releasing factor</keyword>
<gene>
    <name evidence="12" type="primary">LOC100371010</name>
</gene>
<proteinExistence type="predicted"/>
<evidence type="ECO:0000256" key="3">
    <source>
        <dbReference type="ARBA" id="ARBA00022658"/>
    </source>
</evidence>
<dbReference type="InterPro" id="IPR036028">
    <property type="entry name" value="SH3-like_dom_sf"/>
</dbReference>
<evidence type="ECO:0000256" key="2">
    <source>
        <dbReference type="ARBA" id="ARBA00022443"/>
    </source>
</evidence>
<evidence type="ECO:0000256" key="4">
    <source>
        <dbReference type="ARBA" id="ARBA00023273"/>
    </source>
</evidence>
<name>A0ABM0GTB1_SACKO</name>